<keyword evidence="3" id="KW-1185">Reference proteome</keyword>
<dbReference type="HOGENOM" id="CLU_037745_1_0_9"/>
<dbReference type="PATRIC" id="fig|500635.8.peg.444"/>
<dbReference type="PANTHER" id="PTHR30383">
    <property type="entry name" value="THIOESTERASE 1/PROTEASE 1/LYSOPHOSPHOLIPASE L1"/>
    <property type="match status" value="1"/>
</dbReference>
<organism evidence="2 3">
    <name type="scientific">Mitsuokella multacida DSM 20544</name>
    <dbReference type="NCBI Taxonomy" id="500635"/>
    <lineage>
        <taxon>Bacteria</taxon>
        <taxon>Bacillati</taxon>
        <taxon>Bacillota</taxon>
        <taxon>Negativicutes</taxon>
        <taxon>Selenomonadales</taxon>
        <taxon>Selenomonadaceae</taxon>
        <taxon>Mitsuokella</taxon>
    </lineage>
</organism>
<dbReference type="eggNOG" id="COG2755">
    <property type="taxonomic scope" value="Bacteria"/>
</dbReference>
<dbReference type="AlphaFoldDB" id="C9KLH5"/>
<dbReference type="InterPro" id="IPR036514">
    <property type="entry name" value="SGNH_hydro_sf"/>
</dbReference>
<feature type="domain" description="SGNH hydrolase-type esterase" evidence="1">
    <location>
        <begin position="302"/>
        <end position="467"/>
    </location>
</feature>
<comment type="caution">
    <text evidence="2">The sequence shown here is derived from an EMBL/GenBank/DDBJ whole genome shotgun (WGS) entry which is preliminary data.</text>
</comment>
<dbReference type="Proteomes" id="UP000003671">
    <property type="component" value="Unassembled WGS sequence"/>
</dbReference>
<evidence type="ECO:0000313" key="2">
    <source>
        <dbReference type="EMBL" id="EEX68989.1"/>
    </source>
</evidence>
<evidence type="ECO:0000259" key="1">
    <source>
        <dbReference type="Pfam" id="PF13472"/>
    </source>
</evidence>
<dbReference type="PANTHER" id="PTHR30383:SF5">
    <property type="entry name" value="SGNH HYDROLASE-TYPE ESTERASE DOMAIN-CONTAINING PROTEIN"/>
    <property type="match status" value="1"/>
</dbReference>
<dbReference type="GO" id="GO:0004622">
    <property type="term" value="F:phosphatidylcholine lysophospholipase activity"/>
    <property type="evidence" value="ECO:0007669"/>
    <property type="project" value="TreeGrafter"/>
</dbReference>
<dbReference type="Gene3D" id="2.60.40.10">
    <property type="entry name" value="Immunoglobulins"/>
    <property type="match status" value="1"/>
</dbReference>
<evidence type="ECO:0000313" key="3">
    <source>
        <dbReference type="Proteomes" id="UP000003671"/>
    </source>
</evidence>
<dbReference type="InterPro" id="IPR013830">
    <property type="entry name" value="SGNH_hydro"/>
</dbReference>
<protein>
    <submittedName>
        <fullName evidence="2">GDSL-like protein</fullName>
    </submittedName>
</protein>
<dbReference type="STRING" id="500635.MITSMUL_04059"/>
<dbReference type="InterPro" id="IPR051532">
    <property type="entry name" value="Ester_Hydrolysis_Enzymes"/>
</dbReference>
<dbReference type="Pfam" id="PF13472">
    <property type="entry name" value="Lipase_GDSL_2"/>
    <property type="match status" value="1"/>
</dbReference>
<accession>C9KLH5</accession>
<dbReference type="InterPro" id="IPR013783">
    <property type="entry name" value="Ig-like_fold"/>
</dbReference>
<reference evidence="2" key="1">
    <citation type="submission" date="2009-09" db="EMBL/GenBank/DDBJ databases">
        <authorList>
            <person name="Weinstock G."/>
            <person name="Sodergren E."/>
            <person name="Clifton S."/>
            <person name="Fulton L."/>
            <person name="Fulton B."/>
            <person name="Courtney L."/>
            <person name="Fronick C."/>
            <person name="Harrison M."/>
            <person name="Strong C."/>
            <person name="Farmer C."/>
            <person name="Delahaunty K."/>
            <person name="Markovic C."/>
            <person name="Hall O."/>
            <person name="Minx P."/>
            <person name="Tomlinson C."/>
            <person name="Mitreva M."/>
            <person name="Nelson J."/>
            <person name="Hou S."/>
            <person name="Wollam A."/>
            <person name="Pepin K.H."/>
            <person name="Johnson M."/>
            <person name="Bhonagiri V."/>
            <person name="Nash W.E."/>
            <person name="Warren W."/>
            <person name="Chinwalla A."/>
            <person name="Mardis E.R."/>
            <person name="Wilson R.K."/>
        </authorList>
    </citation>
    <scope>NUCLEOTIDE SEQUENCE [LARGE SCALE GENOMIC DNA]</scope>
    <source>
        <strain evidence="2">DSM 20544</strain>
    </source>
</reference>
<sequence length="499" mass="54900">MHSVAECISFFMVAPKNLPDSVRRDKMKRQCQKGRDTMKIKRIAKLLGFCCLTAGLALPTNTQAATGDNGHVTATSVLAEKAGQQPAVTETQAAQQLEAAAKADAAKGPSVDIRSVRLVWDHVPGAVKYQVELLGSADDTLTNVIMTQNQIFANGVDIDVSRYGKAAANFYWKVRGLDYNGNPVNSYSTPQLIAAGTLNPTAPLATSAYDKMDYAAEYPVYAWIPMPGAKHHEVQVYREEGSQDMYLKTLQAGEYDVYDWDAYTTPGRYYWRVRSVDADGAPLSDWSAKNGFTVTTPTPIAALGDSITHGGGVMSVPPSDPLYNWETYSPVPIKNLGVSGNTTQDMIDRFEHDVLPFSPRILVIMGGVNDYRAGTYGWTVVQHLKALKEKCAAYGIIPVFVTPTPINPSLMIHRAGIEHPTPDWLTHQQYVCAWVKKQPYSVDVASALADERGWLRSDYTTDGLHPDYLAKKSMGEKIGQYLESTFPWVTQSLTKKTNS</sequence>
<dbReference type="Gene3D" id="3.40.50.1110">
    <property type="entry name" value="SGNH hydrolase"/>
    <property type="match status" value="1"/>
</dbReference>
<proteinExistence type="predicted"/>
<dbReference type="EMBL" id="ABWK02000012">
    <property type="protein sequence ID" value="EEX68989.1"/>
    <property type="molecule type" value="Genomic_DNA"/>
</dbReference>
<gene>
    <name evidence="2" type="ORF">MITSMUL_04059</name>
</gene>
<dbReference type="SUPFAM" id="SSF52266">
    <property type="entry name" value="SGNH hydrolase"/>
    <property type="match status" value="1"/>
</dbReference>
<name>C9KLH5_9FIRM</name>